<dbReference type="Gene3D" id="1.10.357.10">
    <property type="entry name" value="Tetracycline Repressor, domain 2"/>
    <property type="match status" value="1"/>
</dbReference>
<evidence type="ECO:0000256" key="4">
    <source>
        <dbReference type="PROSITE-ProRule" id="PRU00335"/>
    </source>
</evidence>
<evidence type="ECO:0000256" key="2">
    <source>
        <dbReference type="ARBA" id="ARBA00023125"/>
    </source>
</evidence>
<evidence type="ECO:0000259" key="5">
    <source>
        <dbReference type="PROSITE" id="PS50977"/>
    </source>
</evidence>
<sequence length="190" mass="21760">MPPKNKFTRDEIIQAALGIVREDGLAGLTARSLAERLQSSPKVIFGQFENMEDLSHSVVRAAEFVLVQYIRSALERVKPFRAVGMAYILFASQEPQLFKILYLNPHKHPIESFKDFLPQKDHSYQQILESIVEDYPMSIESAEFVYQHLFIYSHGLASMIASGIYSFSQEEITERLTQVFIALLKEMKGK</sequence>
<dbReference type="SUPFAM" id="SSF46689">
    <property type="entry name" value="Homeodomain-like"/>
    <property type="match status" value="1"/>
</dbReference>
<keyword evidence="3" id="KW-0804">Transcription</keyword>
<dbReference type="RefSeq" id="WP_268731666.1">
    <property type="nucleotide sequence ID" value="NZ_JAKUYZ010000011.1"/>
</dbReference>
<reference evidence="6" key="1">
    <citation type="journal article" date="2022" name="Med Res Arch">
        <title>Genomic identification of streptococcal strains and relation to clinical characteristics. A substudy to The Partial Oral Treatment of Endocarditis (POET) Trial.</title>
        <authorList>
            <person name="Christensen J."/>
            <person name="Jensen C."/>
            <person name="Dargis R."/>
            <person name="Nielsen X."/>
            <person name="Pries- Heje M."/>
            <person name="Wiingaard C."/>
            <person name="Ihlemann N."/>
            <person name="Gill S."/>
            <person name="Bruun N."/>
            <person name="Elming H."/>
            <person name="Povlsen J."/>
            <person name="Madsen T."/>
            <person name="Jensen K."/>
            <person name="Fuursted K."/>
            <person name="Ostergaard L."/>
            <person name="Christiansen U."/>
            <person name="Rosenvinge F."/>
            <person name="Helweg-Larsen J."/>
            <person name="Fosbol E."/>
            <person name="Kober L."/>
            <person name="Torp-Pedersen C."/>
            <person name="Tonder N."/>
            <person name="Moser C."/>
            <person name="Iversen K."/>
            <person name="Bundgaard H."/>
        </authorList>
    </citation>
    <scope>NUCLEOTIDE SEQUENCE</scope>
    <source>
        <strain evidence="6">K13014465</strain>
    </source>
</reference>
<evidence type="ECO:0000256" key="3">
    <source>
        <dbReference type="ARBA" id="ARBA00023163"/>
    </source>
</evidence>
<dbReference type="SUPFAM" id="SSF48498">
    <property type="entry name" value="Tetracyclin repressor-like, C-terminal domain"/>
    <property type="match status" value="1"/>
</dbReference>
<dbReference type="Pfam" id="PF13305">
    <property type="entry name" value="TetR_C_33"/>
    <property type="match status" value="1"/>
</dbReference>
<dbReference type="InterPro" id="IPR036271">
    <property type="entry name" value="Tet_transcr_reg_TetR-rel_C_sf"/>
</dbReference>
<gene>
    <name evidence="6" type="ORF">MK546_07340</name>
</gene>
<dbReference type="GO" id="GO:0003677">
    <property type="term" value="F:DNA binding"/>
    <property type="evidence" value="ECO:0007669"/>
    <property type="project" value="UniProtKB-UniRule"/>
</dbReference>
<dbReference type="InterPro" id="IPR009057">
    <property type="entry name" value="Homeodomain-like_sf"/>
</dbReference>
<reference evidence="6" key="2">
    <citation type="submission" date="2022-02" db="EMBL/GenBank/DDBJ databases">
        <authorList>
            <person name="Christensen J.J.E."/>
            <person name="Jensen C.S."/>
            <person name="Nielsen X.C."/>
            <person name="Dargis R."/>
        </authorList>
    </citation>
    <scope>NUCLEOTIDE SEQUENCE</scope>
    <source>
        <strain evidence="6">K13014465</strain>
    </source>
</reference>
<organism evidence="6 7">
    <name type="scientific">Streptococcus cristatus</name>
    <dbReference type="NCBI Taxonomy" id="45634"/>
    <lineage>
        <taxon>Bacteria</taxon>
        <taxon>Bacillati</taxon>
        <taxon>Bacillota</taxon>
        <taxon>Bacilli</taxon>
        <taxon>Lactobacillales</taxon>
        <taxon>Streptococcaceae</taxon>
        <taxon>Streptococcus</taxon>
    </lineage>
</organism>
<dbReference type="AlphaFoldDB" id="A0AAW5WNU2"/>
<feature type="domain" description="HTH tetR-type" evidence="5">
    <location>
        <begin position="6"/>
        <end position="66"/>
    </location>
</feature>
<protein>
    <submittedName>
        <fullName evidence="6">TetR/AcrR family transcriptional regulator</fullName>
    </submittedName>
</protein>
<evidence type="ECO:0000313" key="6">
    <source>
        <dbReference type="EMBL" id="MCY7221894.1"/>
    </source>
</evidence>
<name>A0AAW5WNU2_STRCR</name>
<evidence type="ECO:0000256" key="1">
    <source>
        <dbReference type="ARBA" id="ARBA00023015"/>
    </source>
</evidence>
<comment type="caution">
    <text evidence="6">The sequence shown here is derived from an EMBL/GenBank/DDBJ whole genome shotgun (WGS) entry which is preliminary data.</text>
</comment>
<keyword evidence="2 4" id="KW-0238">DNA-binding</keyword>
<feature type="DNA-binding region" description="H-T-H motif" evidence="4">
    <location>
        <begin position="29"/>
        <end position="48"/>
    </location>
</feature>
<dbReference type="EMBL" id="JAKUYZ010000011">
    <property type="protein sequence ID" value="MCY7221894.1"/>
    <property type="molecule type" value="Genomic_DNA"/>
</dbReference>
<proteinExistence type="predicted"/>
<dbReference type="InterPro" id="IPR025996">
    <property type="entry name" value="MT1864/Rv1816-like_C"/>
</dbReference>
<keyword evidence="1" id="KW-0805">Transcription regulation</keyword>
<dbReference type="InterPro" id="IPR001647">
    <property type="entry name" value="HTH_TetR"/>
</dbReference>
<evidence type="ECO:0000313" key="7">
    <source>
        <dbReference type="Proteomes" id="UP001208029"/>
    </source>
</evidence>
<dbReference type="Proteomes" id="UP001208029">
    <property type="component" value="Unassembled WGS sequence"/>
</dbReference>
<dbReference type="PROSITE" id="PS50977">
    <property type="entry name" value="HTH_TETR_2"/>
    <property type="match status" value="1"/>
</dbReference>
<accession>A0AAW5WNU2</accession>